<dbReference type="EMBL" id="UINC01108725">
    <property type="protein sequence ID" value="SVC75039.1"/>
    <property type="molecule type" value="Genomic_DNA"/>
</dbReference>
<gene>
    <name evidence="1" type="ORF">METZ01_LOCUS327893</name>
</gene>
<name>A0A382PNV0_9ZZZZ</name>
<organism evidence="1">
    <name type="scientific">marine metagenome</name>
    <dbReference type="NCBI Taxonomy" id="408172"/>
    <lineage>
        <taxon>unclassified sequences</taxon>
        <taxon>metagenomes</taxon>
        <taxon>ecological metagenomes</taxon>
    </lineage>
</organism>
<protein>
    <submittedName>
        <fullName evidence="1">Uncharacterized protein</fullName>
    </submittedName>
</protein>
<proteinExistence type="predicted"/>
<evidence type="ECO:0000313" key="1">
    <source>
        <dbReference type="EMBL" id="SVC75039.1"/>
    </source>
</evidence>
<reference evidence="1" key="1">
    <citation type="submission" date="2018-05" db="EMBL/GenBank/DDBJ databases">
        <authorList>
            <person name="Lanie J.A."/>
            <person name="Ng W.-L."/>
            <person name="Kazmierczak K.M."/>
            <person name="Andrzejewski T.M."/>
            <person name="Davidsen T.M."/>
            <person name="Wayne K.J."/>
            <person name="Tettelin H."/>
            <person name="Glass J.I."/>
            <person name="Rusch D."/>
            <person name="Podicherti R."/>
            <person name="Tsui H.-C.T."/>
            <person name="Winkler M.E."/>
        </authorList>
    </citation>
    <scope>NUCLEOTIDE SEQUENCE</scope>
</reference>
<sequence length="53" mass="6070">MRICLKNHWLFLSTRDFDLHFVPSDVIVQSSDITNLLIPSITVFPQKNLISVG</sequence>
<dbReference type="AlphaFoldDB" id="A0A382PNV0"/>
<accession>A0A382PNV0</accession>